<feature type="transmembrane region" description="Helical" evidence="1">
    <location>
        <begin position="36"/>
        <end position="58"/>
    </location>
</feature>
<comment type="caution">
    <text evidence="2">The sequence shown here is derived from an EMBL/GenBank/DDBJ whole genome shotgun (WGS) entry which is preliminary data.</text>
</comment>
<organism evidence="2 3">
    <name type="scientific">Hymenobacter lapidiphilus</name>
    <dbReference type="NCBI Taxonomy" id="2608003"/>
    <lineage>
        <taxon>Bacteria</taxon>
        <taxon>Pseudomonadati</taxon>
        <taxon>Bacteroidota</taxon>
        <taxon>Cytophagia</taxon>
        <taxon>Cytophagales</taxon>
        <taxon>Hymenobacteraceae</taxon>
        <taxon>Hymenobacter</taxon>
    </lineage>
</organism>
<dbReference type="Proteomes" id="UP000565521">
    <property type="component" value="Unassembled WGS sequence"/>
</dbReference>
<dbReference type="RefSeq" id="WP_176908085.1">
    <property type="nucleotide sequence ID" value="NZ_JABKAU010000011.1"/>
</dbReference>
<keyword evidence="1" id="KW-0472">Membrane</keyword>
<evidence type="ECO:0000313" key="3">
    <source>
        <dbReference type="Proteomes" id="UP000565521"/>
    </source>
</evidence>
<keyword evidence="1" id="KW-0812">Transmembrane</keyword>
<evidence type="ECO:0000256" key="1">
    <source>
        <dbReference type="SAM" id="Phobius"/>
    </source>
</evidence>
<keyword evidence="3" id="KW-1185">Reference proteome</keyword>
<sequence>MDSKEDINRLTKAVFICLAFLLLTGFYYHLDKYVSGFIFITIPLTIVILFLSIVIYTIKYSLNLFQRIDRFKLINIIPAILYYLTLIYLFFSPYQFSSERLESQVMLRGCYEGTQNQATIKFRRNKTFELHWTGIFFSSSWYTGNYTQRGDTLILDYKSEKPIRFGHLVAIQNGELRTVETASDSLKNIVPFYLGYCKHLN</sequence>
<reference evidence="2 3" key="1">
    <citation type="submission" date="2020-05" db="EMBL/GenBank/DDBJ databases">
        <title>Hymenobacter terrestris sp. nov. and Hymenobacter lapidiphilus sp. nov., isolated from regoliths in Antarctica.</title>
        <authorList>
            <person name="Sedlacek I."/>
            <person name="Pantucek R."/>
            <person name="Zeman M."/>
            <person name="Holochova P."/>
            <person name="Kralova S."/>
            <person name="Stankova E."/>
            <person name="Sedo O."/>
            <person name="Micenkova L."/>
            <person name="Svec P."/>
            <person name="Gupta V."/>
            <person name="Sood U."/>
            <person name="Korpole U.S."/>
            <person name="Lal R."/>
        </authorList>
    </citation>
    <scope>NUCLEOTIDE SEQUENCE [LARGE SCALE GENOMIC DNA]</scope>
    <source>
        <strain evidence="2 3">P5342</strain>
    </source>
</reference>
<feature type="transmembrane region" description="Helical" evidence="1">
    <location>
        <begin position="12"/>
        <end position="30"/>
    </location>
</feature>
<proteinExistence type="predicted"/>
<feature type="transmembrane region" description="Helical" evidence="1">
    <location>
        <begin position="70"/>
        <end position="91"/>
    </location>
</feature>
<evidence type="ECO:0000313" key="2">
    <source>
        <dbReference type="EMBL" id="NVO31178.1"/>
    </source>
</evidence>
<dbReference type="EMBL" id="JABKAU010000011">
    <property type="protein sequence ID" value="NVO31178.1"/>
    <property type="molecule type" value="Genomic_DNA"/>
</dbReference>
<name>A0A7Y7PNP2_9BACT</name>
<dbReference type="AlphaFoldDB" id="A0A7Y7PNP2"/>
<accession>A0A7Y7PNP2</accession>
<gene>
    <name evidence="2" type="ORF">HW554_08165</name>
</gene>
<keyword evidence="1" id="KW-1133">Transmembrane helix</keyword>
<protein>
    <submittedName>
        <fullName evidence="2">Uncharacterized protein</fullName>
    </submittedName>
</protein>